<evidence type="ECO:0000313" key="2">
    <source>
        <dbReference type="EMBL" id="RDE49269.1"/>
    </source>
</evidence>
<dbReference type="EMBL" id="QPGA01000049">
    <property type="protein sequence ID" value="RDE49269.1"/>
    <property type="molecule type" value="Genomic_DNA"/>
</dbReference>
<accession>A0A369XLE7</accession>
<reference evidence="2 3" key="1">
    <citation type="submission" date="2018-05" db="EMBL/GenBank/DDBJ databases">
        <title>Integrated omic analyses show evidence that a Ca. Accumulibacter phosphatis strain performs denitrification under micro-aerobic conditions.</title>
        <authorList>
            <person name="Camejo P.Y."/>
            <person name="Katherine M.D."/>
            <person name="Daniel N.R."/>
        </authorList>
    </citation>
    <scope>NUCLEOTIDE SEQUENCE [LARGE SCALE GENOMIC DNA]</scope>
    <source>
        <strain evidence="2">UW-LDO-IC</strain>
    </source>
</reference>
<evidence type="ECO:0000256" key="1">
    <source>
        <dbReference type="SAM" id="MobiDB-lite"/>
    </source>
</evidence>
<feature type="region of interest" description="Disordered" evidence="1">
    <location>
        <begin position="75"/>
        <end position="96"/>
    </location>
</feature>
<proteinExistence type="predicted"/>
<sequence length="96" mass="10303">MLGAGEQGQSRYNAGFKLKTAVTDRESGCPFLLLDIAIACIAAPPTRAVPVNCPDDHSRPLPRRLSRGFPVPLPSSPDILVTPGGDWQNSLRDDYG</sequence>
<evidence type="ECO:0000313" key="3">
    <source>
        <dbReference type="Proteomes" id="UP000253831"/>
    </source>
</evidence>
<comment type="caution">
    <text evidence="2">The sequence shown here is derived from an EMBL/GenBank/DDBJ whole genome shotgun (WGS) entry which is preliminary data.</text>
</comment>
<protein>
    <submittedName>
        <fullName evidence="2">Uncharacterized protein</fullName>
    </submittedName>
</protein>
<organism evidence="2 3">
    <name type="scientific">Candidatus Accumulibacter meliphilus</name>
    <dbReference type="NCBI Taxonomy" id="2211374"/>
    <lineage>
        <taxon>Bacteria</taxon>
        <taxon>Pseudomonadati</taxon>
        <taxon>Pseudomonadota</taxon>
        <taxon>Betaproteobacteria</taxon>
        <taxon>Candidatus Accumulibacter</taxon>
    </lineage>
</organism>
<name>A0A369XLE7_9PROT</name>
<dbReference type="AlphaFoldDB" id="A0A369XLE7"/>
<gene>
    <name evidence="2" type="ORF">DVS81_17570</name>
</gene>
<dbReference type="Proteomes" id="UP000253831">
    <property type="component" value="Unassembled WGS sequence"/>
</dbReference>